<feature type="transmembrane region" description="Helical" evidence="7">
    <location>
        <begin position="98"/>
        <end position="115"/>
    </location>
</feature>
<dbReference type="InterPro" id="IPR052524">
    <property type="entry name" value="MFS_Cyanate_Porter"/>
</dbReference>
<feature type="transmembrane region" description="Helical" evidence="7">
    <location>
        <begin position="280"/>
        <end position="299"/>
    </location>
</feature>
<dbReference type="EMBL" id="JAGGKG010000023">
    <property type="protein sequence ID" value="MBP1907203.1"/>
    <property type="molecule type" value="Genomic_DNA"/>
</dbReference>
<evidence type="ECO:0000256" key="3">
    <source>
        <dbReference type="ARBA" id="ARBA00022692"/>
    </source>
</evidence>
<feature type="transmembrane region" description="Helical" evidence="7">
    <location>
        <begin position="121"/>
        <end position="143"/>
    </location>
</feature>
<dbReference type="Proteomes" id="UP001519272">
    <property type="component" value="Unassembled WGS sequence"/>
</dbReference>
<dbReference type="SUPFAM" id="SSF103473">
    <property type="entry name" value="MFS general substrate transporter"/>
    <property type="match status" value="1"/>
</dbReference>
<proteinExistence type="predicted"/>
<feature type="transmembrane region" description="Helical" evidence="7">
    <location>
        <begin position="395"/>
        <end position="416"/>
    </location>
</feature>
<dbReference type="InterPro" id="IPR036259">
    <property type="entry name" value="MFS_trans_sf"/>
</dbReference>
<dbReference type="PROSITE" id="PS50850">
    <property type="entry name" value="MFS"/>
    <property type="match status" value="1"/>
</dbReference>
<feature type="transmembrane region" description="Helical" evidence="7">
    <location>
        <begin position="29"/>
        <end position="47"/>
    </location>
</feature>
<dbReference type="PANTHER" id="PTHR23523">
    <property type="match status" value="1"/>
</dbReference>
<dbReference type="PANTHER" id="PTHR23523:SF2">
    <property type="entry name" value="2-NITROIMIDAZOLE TRANSPORTER"/>
    <property type="match status" value="1"/>
</dbReference>
<reference evidence="9 10" key="1">
    <citation type="submission" date="2021-03" db="EMBL/GenBank/DDBJ databases">
        <title>Genomic Encyclopedia of Type Strains, Phase IV (KMG-IV): sequencing the most valuable type-strain genomes for metagenomic binning, comparative biology and taxonomic classification.</title>
        <authorList>
            <person name="Goeker M."/>
        </authorList>
    </citation>
    <scope>NUCLEOTIDE SEQUENCE [LARGE SCALE GENOMIC DNA]</scope>
    <source>
        <strain evidence="9 10">DSM 14349</strain>
    </source>
</reference>
<sequence length="422" mass="45452">MNSNTLVKNSSSSPSTLNSTPSTKTLKTTILIITAILLTATTLRSPITGVGALMSNIQGDTGLSNTFAGLLTTLPLLSFSLFSLVAPSVSRKMGVEKTMLYCMLLMCVGIVLRSMPSILLLFIGTALIGVTIGICNVLVPGVIKRDFPLKVGLLTGIYTSSMNLWGAISSGITPFLAHQAWGWRGSLGVWVILAASAAMLWIAVVWGGKNTDNATRVNFNTKTNVKTDTSVKFQSMWKSALAWQITLFMGLQSLMFYVGIAWLPQIFYEKGISYQTSGLYLFYMQIACMLGSFSMPIIGGRFRSQTSLALFSASFFVIGYSGILFGSPSLTLLFMIALGLGCGTSFGLVILFFSLRTRTGEQAAQISGMAQSVGYFLAAIGPFLFGFLHDLTGGWNIPLIVITAFAVVTVLFGWLAGRERYI</sequence>
<evidence type="ECO:0000256" key="7">
    <source>
        <dbReference type="SAM" id="Phobius"/>
    </source>
</evidence>
<evidence type="ECO:0000256" key="5">
    <source>
        <dbReference type="ARBA" id="ARBA00023136"/>
    </source>
</evidence>
<feature type="transmembrane region" description="Helical" evidence="7">
    <location>
        <begin position="187"/>
        <end position="206"/>
    </location>
</feature>
<name>A0ABS4FX82_9BACL</name>
<dbReference type="CDD" id="cd17339">
    <property type="entry name" value="MFS_NIMT_CynX_like"/>
    <property type="match status" value="1"/>
</dbReference>
<keyword evidence="2" id="KW-0813">Transport</keyword>
<accession>A0ABS4FX82</accession>
<dbReference type="Pfam" id="PF07690">
    <property type="entry name" value="MFS_1"/>
    <property type="match status" value="1"/>
</dbReference>
<evidence type="ECO:0000259" key="8">
    <source>
        <dbReference type="PROSITE" id="PS50850"/>
    </source>
</evidence>
<feature type="transmembrane region" description="Helical" evidence="7">
    <location>
        <begin position="306"/>
        <end position="326"/>
    </location>
</feature>
<comment type="caution">
    <text evidence="9">The sequence shown here is derived from an EMBL/GenBank/DDBJ whole genome shotgun (WGS) entry which is preliminary data.</text>
</comment>
<feature type="transmembrane region" description="Helical" evidence="7">
    <location>
        <begin position="373"/>
        <end position="389"/>
    </location>
</feature>
<keyword evidence="3 7" id="KW-0812">Transmembrane</keyword>
<evidence type="ECO:0000256" key="1">
    <source>
        <dbReference type="ARBA" id="ARBA00004651"/>
    </source>
</evidence>
<evidence type="ECO:0000256" key="4">
    <source>
        <dbReference type="ARBA" id="ARBA00022989"/>
    </source>
</evidence>
<protein>
    <submittedName>
        <fullName evidence="9">CP family cyanate transporter-like MFS transporter</fullName>
    </submittedName>
</protein>
<evidence type="ECO:0000313" key="9">
    <source>
        <dbReference type="EMBL" id="MBP1907203.1"/>
    </source>
</evidence>
<feature type="domain" description="Major facilitator superfamily (MFS) profile" evidence="8">
    <location>
        <begin position="30"/>
        <end position="421"/>
    </location>
</feature>
<keyword evidence="5 7" id="KW-0472">Membrane</keyword>
<gene>
    <name evidence="9" type="ORF">J2Z32_003878</name>
</gene>
<keyword evidence="4 7" id="KW-1133">Transmembrane helix</keyword>
<comment type="subcellular location">
    <subcellularLocation>
        <location evidence="1">Cell membrane</location>
        <topology evidence="1">Multi-pass membrane protein</topology>
    </subcellularLocation>
</comment>
<feature type="transmembrane region" description="Helical" evidence="7">
    <location>
        <begin position="240"/>
        <end position="260"/>
    </location>
</feature>
<dbReference type="Gene3D" id="1.20.1250.20">
    <property type="entry name" value="MFS general substrate transporter like domains"/>
    <property type="match status" value="1"/>
</dbReference>
<evidence type="ECO:0000256" key="6">
    <source>
        <dbReference type="SAM" id="MobiDB-lite"/>
    </source>
</evidence>
<evidence type="ECO:0000313" key="10">
    <source>
        <dbReference type="Proteomes" id="UP001519272"/>
    </source>
</evidence>
<keyword evidence="10" id="KW-1185">Reference proteome</keyword>
<dbReference type="InterPro" id="IPR011701">
    <property type="entry name" value="MFS"/>
</dbReference>
<dbReference type="RefSeq" id="WP_210090787.1">
    <property type="nucleotide sequence ID" value="NZ_JAGGKG010000023.1"/>
</dbReference>
<dbReference type="InterPro" id="IPR020846">
    <property type="entry name" value="MFS_dom"/>
</dbReference>
<organism evidence="9 10">
    <name type="scientific">Paenibacillus turicensis</name>
    <dbReference type="NCBI Taxonomy" id="160487"/>
    <lineage>
        <taxon>Bacteria</taxon>
        <taxon>Bacillati</taxon>
        <taxon>Bacillota</taxon>
        <taxon>Bacilli</taxon>
        <taxon>Bacillales</taxon>
        <taxon>Paenibacillaceae</taxon>
        <taxon>Paenibacillus</taxon>
    </lineage>
</organism>
<evidence type="ECO:0000256" key="2">
    <source>
        <dbReference type="ARBA" id="ARBA00022448"/>
    </source>
</evidence>
<feature type="transmembrane region" description="Helical" evidence="7">
    <location>
        <begin position="67"/>
        <end position="86"/>
    </location>
</feature>
<feature type="transmembrane region" description="Helical" evidence="7">
    <location>
        <begin position="332"/>
        <end position="353"/>
    </location>
</feature>
<feature type="region of interest" description="Disordered" evidence="6">
    <location>
        <begin position="1"/>
        <end position="22"/>
    </location>
</feature>